<feature type="region of interest" description="Disordered" evidence="1">
    <location>
        <begin position="110"/>
        <end position="135"/>
    </location>
</feature>
<dbReference type="SUPFAM" id="SSF56219">
    <property type="entry name" value="DNase I-like"/>
    <property type="match status" value="1"/>
</dbReference>
<feature type="transmembrane region" description="Helical" evidence="2">
    <location>
        <begin position="1088"/>
        <end position="1107"/>
    </location>
</feature>
<gene>
    <name evidence="4" type="ORF">ANN_01416</name>
</gene>
<dbReference type="SUPFAM" id="SSF56672">
    <property type="entry name" value="DNA/RNA polymerases"/>
    <property type="match status" value="1"/>
</dbReference>
<keyword evidence="2" id="KW-1133">Transmembrane helix</keyword>
<dbReference type="InterPro" id="IPR000477">
    <property type="entry name" value="RT_dom"/>
</dbReference>
<protein>
    <recommendedName>
        <fullName evidence="3">Reverse transcriptase domain-containing protein</fullName>
    </recommendedName>
</protein>
<dbReference type="InterPro" id="IPR005135">
    <property type="entry name" value="Endo/exonuclease/phosphatase"/>
</dbReference>
<dbReference type="PANTHER" id="PTHR36688:SF1">
    <property type="entry name" value="ENDONUCLEASE_EXONUCLEASE_PHOSPHATASE DOMAIN-CONTAINING PROTEIN"/>
    <property type="match status" value="1"/>
</dbReference>
<sequence>MAENTTQDMEFQDLTESGDITSELTLLKSTNPKVYTSAEGLRYIIKPIIKHASDDKPKKKEIAKRNLSEDPSFQNPKRTIAAKQQQHFTITTSNKFAALDTTTTSTATATVTTAQPHQSTNASEAGPSTVNTQNNYNQVSKKVPPITIITKLQPLDLNNLLGVNKQNLELQFTQQGIKIFPKSIECHNNLIEIFKANAIQYYTYGQRDKSIRKVMLRGLPPTTTADELKEELIALNYTVIAVRQLTKTVLNENNLKSIELLPLWAITYKYIENTPNIKHLTGIQHYRVHIEDYIGKSGPVQCYRCQNFGHQAQYCTLNPRCMKCAGDHFSYTCTKPPTSPATCVNCNQHHPANFTGCPVRIDYQEKTSYVSQQATQSSIKSVDFPDTLKTKSTISWAKRRTAASQENTSDISHPLRIVTWNANGIQRDKYLLQHFLQQYDVDIFLITETHLQQNDRLSIPKYSIYRQDGPNGRQGGAAIAIKSYIMHNEIPCQQPQHLQIVAVQIPVHKEQLLIGSVYAPPSRPLTNKDLDTITTISPNFLLGGDFNSKHTNWNCRITNLRGKILMEHSDKFNYNVFGPQSPTHFPSVQNHQPDVLDIFLLKTATNLLYIETLNDLSSDHNPVIGILDIKPTELHHNHLYLRHTNWQRFRNSLKENVPGNITITSTQDIDTSCHIITNTIKQAYIASQIRQKQIKTPEDFPELQDLLRRKRKAKRLKNKFHRQVDIQQYNFLKNYIHKRLQDIKIKHFEEAVSQAKQENKIWSISKQLAPKNSIRNTPIITSTGPVYNPEEKAEAIAKVYEAQFTPNPEVRELRQHYESIQREMQHILQIRSVQEVPFVTPMEIYKILKQSPCNRAPGPDGIPYAALKNAPRNILHYNAAIGRRKAYDTVWHPGLIYKLYQAGIDPSLVRLIASFLTNRSFQVKYQNSLSSIKESKAGVPQGSILSPFLYNLYIADIPTSANIKIYQYADDTAFTSTSQTPDFSINKLQHYLPTLELWLQKWKIKLNVAKSQATIFTKCYSRPHKNITLLQTPIPWTSTVKYLGVTLDCRLTWLPHINTKIKKGYRRLHLLYPLIKSSALNYKIKINIYRTLILSAIVYAAPAWAFIPKTTMKKLQVFQNKILRIIHGSGWDTRTVQLHDDLELNTVSTTIRNMTTKLYHKTSQSTNPLIHNLGTYSTATDKHRRPKSILTTIF</sequence>
<reference evidence="4 5" key="1">
    <citation type="journal article" date="2022" name="Allergy">
        <title>Genome assembly and annotation of Periplaneta americana reveal a comprehensive cockroach allergen profile.</title>
        <authorList>
            <person name="Wang L."/>
            <person name="Xiong Q."/>
            <person name="Saelim N."/>
            <person name="Wang L."/>
            <person name="Nong W."/>
            <person name="Wan A.T."/>
            <person name="Shi M."/>
            <person name="Liu X."/>
            <person name="Cao Q."/>
            <person name="Hui J.H.L."/>
            <person name="Sookrung N."/>
            <person name="Leung T.F."/>
            <person name="Tungtrongchitr A."/>
            <person name="Tsui S.K.W."/>
        </authorList>
    </citation>
    <scope>NUCLEOTIDE SEQUENCE [LARGE SCALE GENOMIC DNA]</scope>
    <source>
        <strain evidence="4">PWHHKU_190912</strain>
    </source>
</reference>
<dbReference type="InterPro" id="IPR036691">
    <property type="entry name" value="Endo/exonu/phosph_ase_sf"/>
</dbReference>
<keyword evidence="5" id="KW-1185">Reference proteome</keyword>
<dbReference type="Gene3D" id="3.60.10.10">
    <property type="entry name" value="Endonuclease/exonuclease/phosphatase"/>
    <property type="match status" value="1"/>
</dbReference>
<dbReference type="PANTHER" id="PTHR36688">
    <property type="entry name" value="ENDO/EXONUCLEASE/PHOSPHATASE DOMAIN-CONTAINING PROTEIN"/>
    <property type="match status" value="1"/>
</dbReference>
<feature type="compositionally biased region" description="Polar residues" evidence="1">
    <location>
        <begin position="115"/>
        <end position="135"/>
    </location>
</feature>
<dbReference type="InterPro" id="IPR043502">
    <property type="entry name" value="DNA/RNA_pol_sf"/>
</dbReference>
<keyword evidence="2" id="KW-0472">Membrane</keyword>
<accession>A0ABQ8TTI4</accession>
<name>A0ABQ8TTI4_PERAM</name>
<dbReference type="Pfam" id="PF03372">
    <property type="entry name" value="Exo_endo_phos"/>
    <property type="match status" value="1"/>
</dbReference>
<feature type="domain" description="Reverse transcriptase" evidence="3">
    <location>
        <begin position="777"/>
        <end position="1047"/>
    </location>
</feature>
<feature type="compositionally biased region" description="Basic and acidic residues" evidence="1">
    <location>
        <begin position="54"/>
        <end position="68"/>
    </location>
</feature>
<keyword evidence="2" id="KW-0812">Transmembrane</keyword>
<proteinExistence type="predicted"/>
<evidence type="ECO:0000259" key="3">
    <source>
        <dbReference type="PROSITE" id="PS50878"/>
    </source>
</evidence>
<dbReference type="Proteomes" id="UP001148838">
    <property type="component" value="Unassembled WGS sequence"/>
</dbReference>
<evidence type="ECO:0000256" key="2">
    <source>
        <dbReference type="SAM" id="Phobius"/>
    </source>
</evidence>
<dbReference type="PROSITE" id="PS50878">
    <property type="entry name" value="RT_POL"/>
    <property type="match status" value="1"/>
</dbReference>
<evidence type="ECO:0000256" key="1">
    <source>
        <dbReference type="SAM" id="MobiDB-lite"/>
    </source>
</evidence>
<dbReference type="EMBL" id="JAJSOF020000003">
    <property type="protein sequence ID" value="KAJ4450009.1"/>
    <property type="molecule type" value="Genomic_DNA"/>
</dbReference>
<organism evidence="4 5">
    <name type="scientific">Periplaneta americana</name>
    <name type="common">American cockroach</name>
    <name type="synonym">Blatta americana</name>
    <dbReference type="NCBI Taxonomy" id="6978"/>
    <lineage>
        <taxon>Eukaryota</taxon>
        <taxon>Metazoa</taxon>
        <taxon>Ecdysozoa</taxon>
        <taxon>Arthropoda</taxon>
        <taxon>Hexapoda</taxon>
        <taxon>Insecta</taxon>
        <taxon>Pterygota</taxon>
        <taxon>Neoptera</taxon>
        <taxon>Polyneoptera</taxon>
        <taxon>Dictyoptera</taxon>
        <taxon>Blattodea</taxon>
        <taxon>Blattoidea</taxon>
        <taxon>Blattidae</taxon>
        <taxon>Blattinae</taxon>
        <taxon>Periplaneta</taxon>
    </lineage>
</organism>
<evidence type="ECO:0000313" key="5">
    <source>
        <dbReference type="Proteomes" id="UP001148838"/>
    </source>
</evidence>
<comment type="caution">
    <text evidence="4">The sequence shown here is derived from an EMBL/GenBank/DDBJ whole genome shotgun (WGS) entry which is preliminary data.</text>
</comment>
<dbReference type="Pfam" id="PF00078">
    <property type="entry name" value="RVT_1"/>
    <property type="match status" value="1"/>
</dbReference>
<feature type="region of interest" description="Disordered" evidence="1">
    <location>
        <begin position="54"/>
        <end position="74"/>
    </location>
</feature>
<evidence type="ECO:0000313" key="4">
    <source>
        <dbReference type="EMBL" id="KAJ4450009.1"/>
    </source>
</evidence>
<dbReference type="InterPro" id="IPR052560">
    <property type="entry name" value="RdDP_mobile_element"/>
</dbReference>